<name>A0AAW1ESZ6_ZOAVI</name>
<comment type="caution">
    <text evidence="1">The sequence shown here is derived from an EMBL/GenBank/DDBJ whole genome shotgun (WGS) entry which is preliminary data.</text>
</comment>
<protein>
    <recommendedName>
        <fullName evidence="3">Reverse transcriptase</fullName>
    </recommendedName>
</protein>
<proteinExistence type="predicted"/>
<gene>
    <name evidence="1" type="ORF">VZT92_016805</name>
</gene>
<evidence type="ECO:0000313" key="2">
    <source>
        <dbReference type="Proteomes" id="UP001488805"/>
    </source>
</evidence>
<sequence length="351" mass="39704">MTLRDSRDKIISNAALPLATGRKWKPSNAVQQATSTLRHKDIVGQVQQGREGLGLTASEPTWRKATTSERRKLVVEEVRREEEVARSAKAVSLVKQGQWTLWEGVERRKISWRELWEMEATRISFIIRATYDVLPSPKNLHQWYGEDPSCALCPTPATLKHIMVSCKTSLTQGRYTWRHNQVLKSLASAIDIKRCATNSLPPRVANPLKATAFVREGQKAPKHPSTKREMGQLIMARDWKMLVDIGQQLIFPPEIAATNFRPDLVLWSPSLNSVYIIELTVPWENAFEEAYERKKLRYAELAAEAKQRGWNAKNCQVEVGCRGFVASSTIRLLKELGSHGQALPQTIKAVS</sequence>
<accession>A0AAW1ESZ6</accession>
<evidence type="ECO:0008006" key="3">
    <source>
        <dbReference type="Google" id="ProtNLM"/>
    </source>
</evidence>
<dbReference type="EMBL" id="JBCEZU010000145">
    <property type="protein sequence ID" value="KAK9524409.1"/>
    <property type="molecule type" value="Genomic_DNA"/>
</dbReference>
<keyword evidence="2" id="KW-1185">Reference proteome</keyword>
<dbReference type="AlphaFoldDB" id="A0AAW1ESZ6"/>
<reference evidence="1 2" key="1">
    <citation type="journal article" date="2024" name="Genome Biol. Evol.">
        <title>Chromosome-level genome assembly of the viviparous eelpout Zoarces viviparus.</title>
        <authorList>
            <person name="Fuhrmann N."/>
            <person name="Brasseur M.V."/>
            <person name="Bakowski C.E."/>
            <person name="Podsiadlowski L."/>
            <person name="Prost S."/>
            <person name="Krehenwinkel H."/>
            <person name="Mayer C."/>
        </authorList>
    </citation>
    <scope>NUCLEOTIDE SEQUENCE [LARGE SCALE GENOMIC DNA]</scope>
    <source>
        <strain evidence="1">NO-MEL_2022_Ind0_liver</strain>
    </source>
</reference>
<dbReference type="Proteomes" id="UP001488805">
    <property type="component" value="Unassembled WGS sequence"/>
</dbReference>
<evidence type="ECO:0000313" key="1">
    <source>
        <dbReference type="EMBL" id="KAK9524409.1"/>
    </source>
</evidence>
<organism evidence="1 2">
    <name type="scientific">Zoarces viviparus</name>
    <name type="common">Viviparous eelpout</name>
    <name type="synonym">Blennius viviparus</name>
    <dbReference type="NCBI Taxonomy" id="48416"/>
    <lineage>
        <taxon>Eukaryota</taxon>
        <taxon>Metazoa</taxon>
        <taxon>Chordata</taxon>
        <taxon>Craniata</taxon>
        <taxon>Vertebrata</taxon>
        <taxon>Euteleostomi</taxon>
        <taxon>Actinopterygii</taxon>
        <taxon>Neopterygii</taxon>
        <taxon>Teleostei</taxon>
        <taxon>Neoteleostei</taxon>
        <taxon>Acanthomorphata</taxon>
        <taxon>Eupercaria</taxon>
        <taxon>Perciformes</taxon>
        <taxon>Cottioidei</taxon>
        <taxon>Zoarcales</taxon>
        <taxon>Zoarcidae</taxon>
        <taxon>Zoarcinae</taxon>
        <taxon>Zoarces</taxon>
    </lineage>
</organism>